<dbReference type="STRING" id="57577.A0A2K3KEG5"/>
<name>A0A2K3KEG5_TRIPR</name>
<dbReference type="Proteomes" id="UP000236291">
    <property type="component" value="Unassembled WGS sequence"/>
</dbReference>
<feature type="non-terminal residue" evidence="1">
    <location>
        <position position="1"/>
    </location>
</feature>
<dbReference type="PANTHER" id="PTHR35300">
    <property type="entry name" value="COACTIVATOR CBP, KIX DOMAIN-CONTAINING PROTEIN-RELATED"/>
    <property type="match status" value="1"/>
</dbReference>
<comment type="caution">
    <text evidence="1">The sequence shown here is derived from an EMBL/GenBank/DDBJ whole genome shotgun (WGS) entry which is preliminary data.</text>
</comment>
<evidence type="ECO:0000313" key="1">
    <source>
        <dbReference type="EMBL" id="PNX64639.1"/>
    </source>
</evidence>
<dbReference type="PANTHER" id="PTHR35300:SF4">
    <property type="entry name" value="HISTONE ACETYLTRANSFERASE"/>
    <property type="match status" value="1"/>
</dbReference>
<evidence type="ECO:0000313" key="2">
    <source>
        <dbReference type="Proteomes" id="UP000236291"/>
    </source>
</evidence>
<accession>A0A2K3KEG5</accession>
<dbReference type="AlphaFoldDB" id="A0A2K3KEG5"/>
<protein>
    <submittedName>
        <fullName evidence="1">Uncharacterized protein</fullName>
    </submittedName>
</protein>
<gene>
    <name evidence="1" type="ORF">L195_g054121</name>
</gene>
<dbReference type="EMBL" id="ASHM01093506">
    <property type="protein sequence ID" value="PNX64639.1"/>
    <property type="molecule type" value="Genomic_DNA"/>
</dbReference>
<proteinExistence type="predicted"/>
<organism evidence="1 2">
    <name type="scientific">Trifolium pratense</name>
    <name type="common">Red clover</name>
    <dbReference type="NCBI Taxonomy" id="57577"/>
    <lineage>
        <taxon>Eukaryota</taxon>
        <taxon>Viridiplantae</taxon>
        <taxon>Streptophyta</taxon>
        <taxon>Embryophyta</taxon>
        <taxon>Tracheophyta</taxon>
        <taxon>Spermatophyta</taxon>
        <taxon>Magnoliopsida</taxon>
        <taxon>eudicotyledons</taxon>
        <taxon>Gunneridae</taxon>
        <taxon>Pentapetalae</taxon>
        <taxon>rosids</taxon>
        <taxon>fabids</taxon>
        <taxon>Fabales</taxon>
        <taxon>Fabaceae</taxon>
        <taxon>Papilionoideae</taxon>
        <taxon>50 kb inversion clade</taxon>
        <taxon>NPAAA clade</taxon>
        <taxon>Hologalegina</taxon>
        <taxon>IRL clade</taxon>
        <taxon>Trifolieae</taxon>
        <taxon>Trifolium</taxon>
    </lineage>
</organism>
<reference evidence="1 2" key="1">
    <citation type="journal article" date="2014" name="Am. J. Bot.">
        <title>Genome assembly and annotation for red clover (Trifolium pratense; Fabaceae).</title>
        <authorList>
            <person name="Istvanek J."/>
            <person name="Jaros M."/>
            <person name="Krenek A."/>
            <person name="Repkova J."/>
        </authorList>
    </citation>
    <scope>NUCLEOTIDE SEQUENCE [LARGE SCALE GENOMIC DNA]</scope>
    <source>
        <strain evidence="2">cv. Tatra</strain>
        <tissue evidence="1">Young leaves</tissue>
    </source>
</reference>
<sequence length="42" mass="4739">AEYVNPDALWDRLNDAVNTIIRRDETTETGDLLPPCVEDGNH</sequence>
<reference evidence="1 2" key="2">
    <citation type="journal article" date="2017" name="Front. Plant Sci.">
        <title>Gene Classification and Mining of Molecular Markers Useful in Red Clover (Trifolium pratense) Breeding.</title>
        <authorList>
            <person name="Istvanek J."/>
            <person name="Dluhosova J."/>
            <person name="Dluhos P."/>
            <person name="Patkova L."/>
            <person name="Nedelnik J."/>
            <person name="Repkova J."/>
        </authorList>
    </citation>
    <scope>NUCLEOTIDE SEQUENCE [LARGE SCALE GENOMIC DNA]</scope>
    <source>
        <strain evidence="2">cv. Tatra</strain>
        <tissue evidence="1">Young leaves</tissue>
    </source>
</reference>